<dbReference type="Proteomes" id="UP000320496">
    <property type="component" value="Chromosome"/>
</dbReference>
<sequence>MPIIQRLTIPLLARLRNWWTYSPYDATGRLIMLIKRPADPAAFDCLGVRSAVVEQVLDGICDSFDIERHQKFQLRPADDLADIYRSTTRYRLGDDLEYERLMLKIEEWTGDFNLCDWTEDIHVTVGETIEFVNARLNDR</sequence>
<dbReference type="KEGG" id="mri:Mal4_26810"/>
<gene>
    <name evidence="1" type="ORF">Mal4_26810</name>
</gene>
<reference evidence="1 2" key="1">
    <citation type="submission" date="2019-02" db="EMBL/GenBank/DDBJ databases">
        <title>Deep-cultivation of Planctomycetes and their phenomic and genomic characterization uncovers novel biology.</title>
        <authorList>
            <person name="Wiegand S."/>
            <person name="Jogler M."/>
            <person name="Boedeker C."/>
            <person name="Pinto D."/>
            <person name="Vollmers J."/>
            <person name="Rivas-Marin E."/>
            <person name="Kohn T."/>
            <person name="Peeters S.H."/>
            <person name="Heuer A."/>
            <person name="Rast P."/>
            <person name="Oberbeckmann S."/>
            <person name="Bunk B."/>
            <person name="Jeske O."/>
            <person name="Meyerdierks A."/>
            <person name="Storesund J.E."/>
            <person name="Kallscheuer N."/>
            <person name="Luecker S."/>
            <person name="Lage O.M."/>
            <person name="Pohl T."/>
            <person name="Merkel B.J."/>
            <person name="Hornburger P."/>
            <person name="Mueller R.-W."/>
            <person name="Bruemmer F."/>
            <person name="Labrenz M."/>
            <person name="Spormann A.M."/>
            <person name="Op den Camp H."/>
            <person name="Overmann J."/>
            <person name="Amann R."/>
            <person name="Jetten M.S.M."/>
            <person name="Mascher T."/>
            <person name="Medema M.H."/>
            <person name="Devos D.P."/>
            <person name="Kaster A.-K."/>
            <person name="Ovreas L."/>
            <person name="Rohde M."/>
            <person name="Galperin M.Y."/>
            <person name="Jogler C."/>
        </authorList>
    </citation>
    <scope>NUCLEOTIDE SEQUENCE [LARGE SCALE GENOMIC DNA]</scope>
    <source>
        <strain evidence="1 2">Mal4</strain>
    </source>
</reference>
<dbReference type="AlphaFoldDB" id="A0A517Z7C1"/>
<dbReference type="RefSeq" id="WP_145369644.1">
    <property type="nucleotide sequence ID" value="NZ_CP036275.1"/>
</dbReference>
<protein>
    <submittedName>
        <fullName evidence="1">Uncharacterized protein</fullName>
    </submittedName>
</protein>
<name>A0A517Z7C1_9PLAN</name>
<proteinExistence type="predicted"/>
<dbReference type="EMBL" id="CP036275">
    <property type="protein sequence ID" value="QDU38354.1"/>
    <property type="molecule type" value="Genomic_DNA"/>
</dbReference>
<organism evidence="1 2">
    <name type="scientific">Maioricimonas rarisocia</name>
    <dbReference type="NCBI Taxonomy" id="2528026"/>
    <lineage>
        <taxon>Bacteria</taxon>
        <taxon>Pseudomonadati</taxon>
        <taxon>Planctomycetota</taxon>
        <taxon>Planctomycetia</taxon>
        <taxon>Planctomycetales</taxon>
        <taxon>Planctomycetaceae</taxon>
        <taxon>Maioricimonas</taxon>
    </lineage>
</organism>
<accession>A0A517Z7C1</accession>
<evidence type="ECO:0000313" key="1">
    <source>
        <dbReference type="EMBL" id="QDU38354.1"/>
    </source>
</evidence>
<evidence type="ECO:0000313" key="2">
    <source>
        <dbReference type="Proteomes" id="UP000320496"/>
    </source>
</evidence>
<keyword evidence="2" id="KW-1185">Reference proteome</keyword>